<comment type="similarity">
    <text evidence="1">Belongs to the peptidase S9C family.</text>
</comment>
<evidence type="ECO:0000256" key="1">
    <source>
        <dbReference type="ARBA" id="ARBA00010040"/>
    </source>
</evidence>
<dbReference type="AlphaFoldDB" id="A0A0M3IRW0"/>
<dbReference type="Proteomes" id="UP000036681">
    <property type="component" value="Unplaced"/>
</dbReference>
<feature type="domain" description="Acylamino-acid-releasing enzyme N-terminal" evidence="4">
    <location>
        <begin position="11"/>
        <end position="99"/>
    </location>
</feature>
<accession>A0A0M3IRW0</accession>
<keyword evidence="3" id="KW-1133">Transmembrane helix</keyword>
<keyword evidence="3" id="KW-0472">Membrane</keyword>
<reference evidence="6" key="1">
    <citation type="submission" date="2017-02" db="UniProtKB">
        <authorList>
            <consortium name="WormBaseParasite"/>
        </authorList>
    </citation>
    <scope>IDENTIFICATION</scope>
</reference>
<keyword evidence="3" id="KW-0812">Transmembrane</keyword>
<dbReference type="InterPro" id="IPR045550">
    <property type="entry name" value="AARE_N"/>
</dbReference>
<proteinExistence type="inferred from homology"/>
<keyword evidence="2" id="KW-0378">Hydrolase</keyword>
<evidence type="ECO:0000259" key="4">
    <source>
        <dbReference type="Pfam" id="PF19283"/>
    </source>
</evidence>
<feature type="domain" description="Acylamino-acid-releasing enzyme N-terminal" evidence="4">
    <location>
        <begin position="109"/>
        <end position="189"/>
    </location>
</feature>
<dbReference type="PANTHER" id="PTHR42776">
    <property type="entry name" value="SERINE PEPTIDASE S9 FAMILY MEMBER"/>
    <property type="match status" value="1"/>
</dbReference>
<protein>
    <submittedName>
        <fullName evidence="6">DUF295 domain-containing protein</fullName>
    </submittedName>
</protein>
<dbReference type="Pfam" id="PF19283">
    <property type="entry name" value="APEH_N"/>
    <property type="match status" value="2"/>
</dbReference>
<evidence type="ECO:0000313" key="5">
    <source>
        <dbReference type="Proteomes" id="UP000036681"/>
    </source>
</evidence>
<dbReference type="WBParaSite" id="ALUE_0002148801-mRNA-1">
    <property type="protein sequence ID" value="ALUE_0002148801-mRNA-1"/>
    <property type="gene ID" value="ALUE_0002148801"/>
</dbReference>
<organism evidence="5 6">
    <name type="scientific">Ascaris lumbricoides</name>
    <name type="common">Giant roundworm</name>
    <dbReference type="NCBI Taxonomy" id="6252"/>
    <lineage>
        <taxon>Eukaryota</taxon>
        <taxon>Metazoa</taxon>
        <taxon>Ecdysozoa</taxon>
        <taxon>Nematoda</taxon>
        <taxon>Chromadorea</taxon>
        <taxon>Rhabditida</taxon>
        <taxon>Spirurina</taxon>
        <taxon>Ascaridomorpha</taxon>
        <taxon>Ascaridoidea</taxon>
        <taxon>Ascarididae</taxon>
        <taxon>Ascaris</taxon>
    </lineage>
</organism>
<dbReference type="PANTHER" id="PTHR42776:SF4">
    <property type="entry name" value="ACYLAMINO-ACID-RELEASING ENZYME"/>
    <property type="match status" value="1"/>
</dbReference>
<evidence type="ECO:0000256" key="2">
    <source>
        <dbReference type="ARBA" id="ARBA00022801"/>
    </source>
</evidence>
<sequence>MMNRQCCGVTGEFGGLKWSNGEGHILFTAEKYIKKTEYFDADLDWSNEEKIIESNVGEKFRLVENWGEQRNEICRPMLCIMDVLSGSVTVIDQIPDSLSPAYGEKFRLVENWGEQRNEICRPMLCIMDVLSGSVTVIDQIPDSLSPAYSVWAPDDRGVVFFGIKNEPFKLGKIYCSNRRGTLYYYDLEKANLTALSDEDVAIEEIAFSMDNTKLVYFERPANGPHNTTFSLHVVYLRLYAMSPLPAFSSYTDSFVMQMLLMHSVPICYLGIAVRFICMRTPIMKYAKLVYCHSGATITGSRSLAHGSDCISASDAFPGFHMVQLPNRCWANDNRRVIVSSAWRTKLVGNYSFPCISTIHTHF</sequence>
<keyword evidence="5" id="KW-1185">Reference proteome</keyword>
<feature type="transmembrane region" description="Helical" evidence="3">
    <location>
        <begin position="254"/>
        <end position="277"/>
    </location>
</feature>
<dbReference type="SUPFAM" id="SSF82171">
    <property type="entry name" value="DPP6 N-terminal domain-like"/>
    <property type="match status" value="1"/>
</dbReference>
<dbReference type="GO" id="GO:0004252">
    <property type="term" value="F:serine-type endopeptidase activity"/>
    <property type="evidence" value="ECO:0007669"/>
    <property type="project" value="TreeGrafter"/>
</dbReference>
<name>A0A0M3IRW0_ASCLU</name>
<evidence type="ECO:0000256" key="3">
    <source>
        <dbReference type="SAM" id="Phobius"/>
    </source>
</evidence>
<evidence type="ECO:0000313" key="6">
    <source>
        <dbReference type="WBParaSite" id="ALUE_0002148801-mRNA-1"/>
    </source>
</evidence>